<evidence type="ECO:0000256" key="13">
    <source>
        <dbReference type="ARBA" id="ARBA00051967"/>
    </source>
</evidence>
<dbReference type="FunFam" id="3.30.930.10:FF:000010">
    <property type="entry name" value="Glycyl-tRNA synthetase 1"/>
    <property type="match status" value="1"/>
</dbReference>
<dbReference type="Pfam" id="PF03129">
    <property type="entry name" value="HGTP_anticodon"/>
    <property type="match status" value="1"/>
</dbReference>
<dbReference type="InterPro" id="IPR036621">
    <property type="entry name" value="Anticodon-bd_dom_sf"/>
</dbReference>
<comment type="subcellular location">
    <subcellularLocation>
        <location evidence="1">Cytoplasm</location>
    </subcellularLocation>
</comment>
<keyword evidence="8" id="KW-0547">Nucleotide-binding</keyword>
<dbReference type="GO" id="GO:0005739">
    <property type="term" value="C:mitochondrion"/>
    <property type="evidence" value="ECO:0007669"/>
    <property type="project" value="TreeGrafter"/>
</dbReference>
<dbReference type="NCBIfam" id="NF003211">
    <property type="entry name" value="PRK04173.1"/>
    <property type="match status" value="1"/>
</dbReference>
<dbReference type="GO" id="GO:0016740">
    <property type="term" value="F:transferase activity"/>
    <property type="evidence" value="ECO:0007669"/>
    <property type="project" value="UniProtKB-KW"/>
</dbReference>
<evidence type="ECO:0000259" key="15">
    <source>
        <dbReference type="PROSITE" id="PS50862"/>
    </source>
</evidence>
<evidence type="ECO:0000256" key="12">
    <source>
        <dbReference type="ARBA" id="ARBA00030057"/>
    </source>
</evidence>
<dbReference type="Gene3D" id="3.30.40.230">
    <property type="match status" value="1"/>
</dbReference>
<dbReference type="InterPro" id="IPR004154">
    <property type="entry name" value="Anticodon-bd"/>
</dbReference>
<comment type="subunit">
    <text evidence="3">Homodimer.</text>
</comment>
<dbReference type="Gene3D" id="3.30.930.10">
    <property type="entry name" value="Bira Bifunctional Protein, Domain 2"/>
    <property type="match status" value="1"/>
</dbReference>
<evidence type="ECO:0000256" key="1">
    <source>
        <dbReference type="ARBA" id="ARBA00004496"/>
    </source>
</evidence>
<feature type="region of interest" description="Disordered" evidence="14">
    <location>
        <begin position="126"/>
        <end position="153"/>
    </location>
</feature>
<evidence type="ECO:0000256" key="10">
    <source>
        <dbReference type="ARBA" id="ARBA00022917"/>
    </source>
</evidence>
<keyword evidence="11" id="KW-0030">Aminoacyl-tRNA synthetase</keyword>
<sequence length="596" mass="66414">MSSPNNAAGEATFNREALENMLTRRFFVAPSFEIYGGTAGLFDFGPPGTALLANFVDQWRKHFVLEEDMLEVDSTILTPYEILKTSGHVDRFCDWMCKDTVTGDIFRADHLVENVLSARLEADTKARTAGTENGAPAKKDDKKPAAAPAKKTKQKVELAATKLDDAGFLRPETAQGQFVNFAKLLDYNNNRMPFASASIGKSFRNEISPRNGLLRVREFLMAEIEHYVDPADKSHPGYESHKNVVLNLLPATTQLSGSTAITHMKMGDAVEQGIIDNQTLGYFLARVHLFLTKIGIRPDLLRFRQHMSNEMAHYACDCWDAELKSSYGWVECVGCADRSAYDLTRHSERTGRKLVVRQPLPEPRIVEKWTVVVNKKAFGPAFKKAAKPLETQIVDLPESDVLAIKAALEKDGKAPIVCTADGNSYDLTPAVVTVEKITVKEHVREYVPNVIEPSFGIGRILHSLFEHSFYTRPEDVNRGVLRLLVPLSNNAAFAPLIAELRKELRKRGLPARVDDSAGSIGKRYARNDELGTPFAITVDFQSVEDRSVTLRERDSTAQVRASLDEVLKAVEALANEEMSWEEVTKKYPSVKVAEDK</sequence>
<evidence type="ECO:0000313" key="16">
    <source>
        <dbReference type="EMBL" id="ORZ34047.1"/>
    </source>
</evidence>
<dbReference type="InterPro" id="IPR002315">
    <property type="entry name" value="tRNA-synt_gly"/>
</dbReference>
<dbReference type="PANTHER" id="PTHR10745">
    <property type="entry name" value="GLYCYL-TRNA SYNTHETASE/DNA POLYMERASE SUBUNIT GAMMA-2"/>
    <property type="match status" value="1"/>
</dbReference>
<evidence type="ECO:0000256" key="8">
    <source>
        <dbReference type="ARBA" id="ARBA00022741"/>
    </source>
</evidence>
<keyword evidence="10" id="KW-0648">Protein biosynthesis</keyword>
<dbReference type="PROSITE" id="PS50862">
    <property type="entry name" value="AA_TRNA_LIGASE_II"/>
    <property type="match status" value="1"/>
</dbReference>
<dbReference type="InterPro" id="IPR006195">
    <property type="entry name" value="aa-tRNA-synth_II"/>
</dbReference>
<reference evidence="16 17" key="1">
    <citation type="submission" date="2016-07" db="EMBL/GenBank/DDBJ databases">
        <title>Pervasive Adenine N6-methylation of Active Genes in Fungi.</title>
        <authorList>
            <consortium name="DOE Joint Genome Institute"/>
            <person name="Mondo S.J."/>
            <person name="Dannebaum R.O."/>
            <person name="Kuo R.C."/>
            <person name="Labutti K."/>
            <person name="Haridas S."/>
            <person name="Kuo A."/>
            <person name="Salamov A."/>
            <person name="Ahrendt S.R."/>
            <person name="Lipzen A."/>
            <person name="Sullivan W."/>
            <person name="Andreopoulos W.B."/>
            <person name="Clum A."/>
            <person name="Lindquist E."/>
            <person name="Daum C."/>
            <person name="Ramamoorthy G.K."/>
            <person name="Gryganskyi A."/>
            <person name="Culley D."/>
            <person name="Magnuson J.K."/>
            <person name="James T.Y."/>
            <person name="O'Malley M.A."/>
            <person name="Stajich J.E."/>
            <person name="Spatafora J.W."/>
            <person name="Visel A."/>
            <person name="Grigoriev I.V."/>
        </authorList>
    </citation>
    <scope>NUCLEOTIDE SEQUENCE [LARGE SCALE GENOMIC DNA]</scope>
    <source>
        <strain evidence="16 17">PL171</strain>
    </source>
</reference>
<dbReference type="STRING" id="765915.A0A1Y2HHI2"/>
<organism evidence="16 17">
    <name type="scientific">Catenaria anguillulae PL171</name>
    <dbReference type="NCBI Taxonomy" id="765915"/>
    <lineage>
        <taxon>Eukaryota</taxon>
        <taxon>Fungi</taxon>
        <taxon>Fungi incertae sedis</taxon>
        <taxon>Blastocladiomycota</taxon>
        <taxon>Blastocladiomycetes</taxon>
        <taxon>Blastocladiales</taxon>
        <taxon>Catenariaceae</taxon>
        <taxon>Catenaria</taxon>
    </lineage>
</organism>
<dbReference type="InterPro" id="IPR045864">
    <property type="entry name" value="aa-tRNA-synth_II/BPL/LPL"/>
</dbReference>
<dbReference type="NCBIfam" id="TIGR00389">
    <property type="entry name" value="glyS_dimeric"/>
    <property type="match status" value="1"/>
</dbReference>
<comment type="catalytic activity">
    <reaction evidence="13">
        <text>2 ATP + H(+) = P(1),P(4)-bis(5'-adenosyl) tetraphosphate + diphosphate</text>
        <dbReference type="Rhea" id="RHEA:34935"/>
        <dbReference type="ChEBI" id="CHEBI:15378"/>
        <dbReference type="ChEBI" id="CHEBI:30616"/>
        <dbReference type="ChEBI" id="CHEBI:33019"/>
        <dbReference type="ChEBI" id="CHEBI:58141"/>
    </reaction>
</comment>
<dbReference type="AlphaFoldDB" id="A0A1Y2HHI2"/>
<keyword evidence="17" id="KW-1185">Reference proteome</keyword>
<keyword evidence="6" id="KW-0436">Ligase</keyword>
<proteinExistence type="inferred from homology"/>
<keyword evidence="7" id="KW-0808">Transferase</keyword>
<dbReference type="FunFam" id="3.30.720.200:FF:000001">
    <property type="entry name" value="Glycine--tRNA ligase 2"/>
    <property type="match status" value="1"/>
</dbReference>
<dbReference type="PANTHER" id="PTHR10745:SF0">
    <property type="entry name" value="GLYCINE--TRNA LIGASE"/>
    <property type="match status" value="1"/>
</dbReference>
<evidence type="ECO:0000256" key="7">
    <source>
        <dbReference type="ARBA" id="ARBA00022679"/>
    </source>
</evidence>
<name>A0A1Y2HHI2_9FUNG</name>
<comment type="similarity">
    <text evidence="2">Belongs to the class-II aminoacyl-tRNA synthetase family.</text>
</comment>
<dbReference type="CDD" id="cd00774">
    <property type="entry name" value="GlyRS-like_core"/>
    <property type="match status" value="1"/>
</dbReference>
<dbReference type="EMBL" id="MCFL01000031">
    <property type="protein sequence ID" value="ORZ34047.1"/>
    <property type="molecule type" value="Genomic_DNA"/>
</dbReference>
<evidence type="ECO:0000256" key="6">
    <source>
        <dbReference type="ARBA" id="ARBA00022598"/>
    </source>
</evidence>
<dbReference type="InterPro" id="IPR033731">
    <property type="entry name" value="GlyRS-like_core"/>
</dbReference>
<accession>A0A1Y2HHI2</accession>
<dbReference type="Gene3D" id="3.30.720.200">
    <property type="match status" value="1"/>
</dbReference>
<comment type="caution">
    <text evidence="16">The sequence shown here is derived from an EMBL/GenBank/DDBJ whole genome shotgun (WGS) entry which is preliminary data.</text>
</comment>
<dbReference type="SUPFAM" id="SSF52954">
    <property type="entry name" value="Class II aaRS ABD-related"/>
    <property type="match status" value="1"/>
</dbReference>
<dbReference type="GO" id="GO:0004820">
    <property type="term" value="F:glycine-tRNA ligase activity"/>
    <property type="evidence" value="ECO:0007669"/>
    <property type="project" value="UniProtKB-EC"/>
</dbReference>
<evidence type="ECO:0000256" key="4">
    <source>
        <dbReference type="ARBA" id="ARBA00012829"/>
    </source>
</evidence>
<evidence type="ECO:0000256" key="14">
    <source>
        <dbReference type="SAM" id="MobiDB-lite"/>
    </source>
</evidence>
<dbReference type="Proteomes" id="UP000193411">
    <property type="component" value="Unassembled WGS sequence"/>
</dbReference>
<evidence type="ECO:0000256" key="5">
    <source>
        <dbReference type="ARBA" id="ARBA00022490"/>
    </source>
</evidence>
<dbReference type="InterPro" id="IPR027031">
    <property type="entry name" value="Gly-tRNA_synthase/POLG2"/>
</dbReference>
<dbReference type="OrthoDB" id="57698at2759"/>
<dbReference type="GO" id="GO:0070150">
    <property type="term" value="P:mitochondrial glycyl-tRNA aminoacylation"/>
    <property type="evidence" value="ECO:0007669"/>
    <property type="project" value="TreeGrafter"/>
</dbReference>
<dbReference type="Gene3D" id="3.40.50.800">
    <property type="entry name" value="Anticodon-binding domain"/>
    <property type="match status" value="1"/>
</dbReference>
<dbReference type="FunFam" id="3.30.930.10:FF:000158">
    <property type="entry name" value="Glycyl-tRNA synthetase"/>
    <property type="match status" value="1"/>
</dbReference>
<dbReference type="PRINTS" id="PR01043">
    <property type="entry name" value="TRNASYNTHGLY"/>
</dbReference>
<evidence type="ECO:0000256" key="3">
    <source>
        <dbReference type="ARBA" id="ARBA00011738"/>
    </source>
</evidence>
<protein>
    <recommendedName>
        <fullName evidence="4">glycine--tRNA ligase</fullName>
        <ecNumber evidence="4">6.1.1.14</ecNumber>
    </recommendedName>
    <alternativeName>
        <fullName evidence="12">Diadenosine tetraphosphate synthetase</fullName>
    </alternativeName>
</protein>
<dbReference type="EC" id="6.1.1.14" evidence="4"/>
<keyword evidence="5" id="KW-0963">Cytoplasm</keyword>
<dbReference type="SUPFAM" id="SSF55681">
    <property type="entry name" value="Class II aaRS and biotin synthetases"/>
    <property type="match status" value="1"/>
</dbReference>
<keyword evidence="9" id="KW-0067">ATP-binding</keyword>
<dbReference type="GO" id="GO:0005524">
    <property type="term" value="F:ATP binding"/>
    <property type="evidence" value="ECO:0007669"/>
    <property type="project" value="UniProtKB-KW"/>
</dbReference>
<evidence type="ECO:0000256" key="11">
    <source>
        <dbReference type="ARBA" id="ARBA00023146"/>
    </source>
</evidence>
<evidence type="ECO:0000256" key="9">
    <source>
        <dbReference type="ARBA" id="ARBA00022840"/>
    </source>
</evidence>
<evidence type="ECO:0000313" key="17">
    <source>
        <dbReference type="Proteomes" id="UP000193411"/>
    </source>
</evidence>
<gene>
    <name evidence="16" type="ORF">BCR44DRAFT_1436998</name>
</gene>
<dbReference type="FunFam" id="3.40.50.800:FF:000004">
    <property type="entry name" value="Glycine--tRNA ligase 2"/>
    <property type="match status" value="1"/>
</dbReference>
<feature type="domain" description="Aminoacyl-transfer RNA synthetases class-II family profile" evidence="15">
    <location>
        <begin position="168"/>
        <end position="486"/>
    </location>
</feature>
<evidence type="ECO:0000256" key="2">
    <source>
        <dbReference type="ARBA" id="ARBA00008226"/>
    </source>
</evidence>